<keyword evidence="19" id="KW-1185">Reference proteome</keyword>
<evidence type="ECO:0000256" key="12">
    <source>
        <dbReference type="ARBA" id="ARBA00038868"/>
    </source>
</evidence>
<evidence type="ECO:0000256" key="14">
    <source>
        <dbReference type="RuleBase" id="RU363034"/>
    </source>
</evidence>
<dbReference type="eggNOG" id="KOG3627">
    <property type="taxonomic scope" value="Eukaryota"/>
</dbReference>
<evidence type="ECO:0000256" key="10">
    <source>
        <dbReference type="ARBA" id="ARBA00024195"/>
    </source>
</evidence>
<dbReference type="PANTHER" id="PTHR24276">
    <property type="entry name" value="POLYSERASE-RELATED"/>
    <property type="match status" value="1"/>
</dbReference>
<dbReference type="OrthoDB" id="10059102at2759"/>
<proteinExistence type="inferred from homology"/>
<feature type="domain" description="Peptidase S1" evidence="16">
    <location>
        <begin position="45"/>
        <end position="258"/>
    </location>
</feature>
<comment type="subcellular location">
    <subcellularLocation>
        <location evidence="1">Secreted</location>
    </subcellularLocation>
</comment>
<dbReference type="Pfam" id="PF00089">
    <property type="entry name" value="Trypsin"/>
    <property type="match status" value="1"/>
</dbReference>
<evidence type="ECO:0000256" key="9">
    <source>
        <dbReference type="ARBA" id="ARBA00023157"/>
    </source>
</evidence>
<evidence type="ECO:0000256" key="13">
    <source>
        <dbReference type="ARBA" id="ARBA00060213"/>
    </source>
</evidence>
<evidence type="ECO:0000256" key="1">
    <source>
        <dbReference type="ARBA" id="ARBA00004613"/>
    </source>
</evidence>
<dbReference type="InterPro" id="IPR033116">
    <property type="entry name" value="TRYPSIN_SER"/>
</dbReference>
<dbReference type="VEuPathDB" id="VectorBase:CQUJHB001605"/>
<keyword evidence="6 14" id="KW-0378">Hydrolase</keyword>
<dbReference type="GO" id="GO:0004252">
    <property type="term" value="F:serine-type endopeptidase activity"/>
    <property type="evidence" value="ECO:0007669"/>
    <property type="project" value="UniProtKB-EC"/>
</dbReference>
<comment type="function">
    <text evidence="13">Major function may be to aid in digestion of the blood meal.</text>
</comment>
<dbReference type="PRINTS" id="PR00722">
    <property type="entry name" value="CHYMOTRYPSIN"/>
</dbReference>
<evidence type="ECO:0000256" key="5">
    <source>
        <dbReference type="ARBA" id="ARBA00022757"/>
    </source>
</evidence>
<accession>B0XKD1</accession>
<dbReference type="InterPro" id="IPR001314">
    <property type="entry name" value="Peptidase_S1A"/>
</dbReference>
<dbReference type="GO" id="GO:0006508">
    <property type="term" value="P:proteolysis"/>
    <property type="evidence" value="ECO:0007669"/>
    <property type="project" value="UniProtKB-KW"/>
</dbReference>
<evidence type="ECO:0000256" key="11">
    <source>
        <dbReference type="ARBA" id="ARBA00036320"/>
    </source>
</evidence>
<dbReference type="InterPro" id="IPR018114">
    <property type="entry name" value="TRYPSIN_HIS"/>
</dbReference>
<dbReference type="FunFam" id="2.40.10.10:FF:000077">
    <property type="entry name" value="Predicted protein"/>
    <property type="match status" value="1"/>
</dbReference>
<dbReference type="PROSITE" id="PS00134">
    <property type="entry name" value="TRYPSIN_HIS"/>
    <property type="match status" value="1"/>
</dbReference>
<sequence length="259" mass="27675">MKLFLLLATCAVAATGLTNDSPAYPGTPQRPRPWWNSLEATEGRIVGGFEVDIKDVPYQVSLRSFGSHICGGSIISKRWILTAAHCASSADRPKETIRVGSSEKGSGGQILKLKRIVQHPQYDGSIIDYDFSLLELAEELELDDSHTTIALPEQDEPVTDGAICRVSGWGNTQSSAQSNKFLRATDVPSVNQDKCSEAYSDFGEGGKDACQGDSGGPLVSGGKLVGVVSWGYGCAVAGYPGVYSRVASVRDWIKEVSDV</sequence>
<evidence type="ECO:0000256" key="8">
    <source>
        <dbReference type="ARBA" id="ARBA00023145"/>
    </source>
</evidence>
<keyword evidence="9" id="KW-1015">Disulfide bond</keyword>
<evidence type="ECO:0000259" key="16">
    <source>
        <dbReference type="PROSITE" id="PS50240"/>
    </source>
</evidence>
<dbReference type="FunCoup" id="B0XKD1">
    <property type="interactions" value="2"/>
</dbReference>
<keyword evidence="3 14" id="KW-0645">Protease</keyword>
<dbReference type="EMBL" id="DS233798">
    <property type="protein sequence ID" value="EDS31647.1"/>
    <property type="molecule type" value="Genomic_DNA"/>
</dbReference>
<feature type="chain" id="PRO_5011409570" description="trypsin" evidence="15">
    <location>
        <begin position="17"/>
        <end position="259"/>
    </location>
</feature>
<dbReference type="InterPro" id="IPR001254">
    <property type="entry name" value="Trypsin_dom"/>
</dbReference>
<protein>
    <recommendedName>
        <fullName evidence="12">trypsin</fullName>
        <ecNumber evidence="12">3.4.21.4</ecNumber>
    </recommendedName>
</protein>
<dbReference type="InterPro" id="IPR043504">
    <property type="entry name" value="Peptidase_S1_PA_chymotrypsin"/>
</dbReference>
<keyword evidence="7 14" id="KW-0720">Serine protease</keyword>
<dbReference type="VEuPathDB" id="VectorBase:CPIJ019781"/>
<dbReference type="InterPro" id="IPR009003">
    <property type="entry name" value="Peptidase_S1_PA"/>
</dbReference>
<dbReference type="Gene3D" id="2.40.10.10">
    <property type="entry name" value="Trypsin-like serine proteases"/>
    <property type="match status" value="1"/>
</dbReference>
<dbReference type="PROSITE" id="PS50240">
    <property type="entry name" value="TRYPSIN_DOM"/>
    <property type="match status" value="1"/>
</dbReference>
<keyword evidence="5" id="KW-0222">Digestion</keyword>
<dbReference type="GO" id="GO:0007586">
    <property type="term" value="P:digestion"/>
    <property type="evidence" value="ECO:0007669"/>
    <property type="project" value="UniProtKB-KW"/>
</dbReference>
<evidence type="ECO:0000256" key="6">
    <source>
        <dbReference type="ARBA" id="ARBA00022801"/>
    </source>
</evidence>
<evidence type="ECO:0000256" key="7">
    <source>
        <dbReference type="ARBA" id="ARBA00022825"/>
    </source>
</evidence>
<evidence type="ECO:0000256" key="2">
    <source>
        <dbReference type="ARBA" id="ARBA00022525"/>
    </source>
</evidence>
<evidence type="ECO:0000313" key="19">
    <source>
        <dbReference type="Proteomes" id="UP000002320"/>
    </source>
</evidence>
<evidence type="ECO:0000313" key="17">
    <source>
        <dbReference type="EMBL" id="EDS31647.1"/>
    </source>
</evidence>
<comment type="similarity">
    <text evidence="10">Belongs to the peptidase S1 family. CLIP subfamily.</text>
</comment>
<evidence type="ECO:0000256" key="15">
    <source>
        <dbReference type="SAM" id="SignalP"/>
    </source>
</evidence>
<reference evidence="18" key="2">
    <citation type="submission" date="2020-05" db="UniProtKB">
        <authorList>
            <consortium name="EnsemblMetazoa"/>
        </authorList>
    </citation>
    <scope>IDENTIFICATION</scope>
    <source>
        <strain evidence="18">JHB</strain>
    </source>
</reference>
<dbReference type="STRING" id="7176.B0XKD1"/>
<keyword evidence="2" id="KW-0964">Secreted</keyword>
<evidence type="ECO:0000256" key="3">
    <source>
        <dbReference type="ARBA" id="ARBA00022670"/>
    </source>
</evidence>
<dbReference type="AlphaFoldDB" id="B0XKD1"/>
<dbReference type="MEROPS" id="S01.130"/>
<dbReference type="EnsemblMetazoa" id="CPIJ019781-RA">
    <property type="protein sequence ID" value="CPIJ019781-PA"/>
    <property type="gene ID" value="CPIJ019781"/>
</dbReference>
<keyword evidence="8" id="KW-0865">Zymogen</keyword>
<dbReference type="CDD" id="cd00190">
    <property type="entry name" value="Tryp_SPc"/>
    <property type="match status" value="1"/>
</dbReference>
<dbReference type="GO" id="GO:0005576">
    <property type="term" value="C:extracellular region"/>
    <property type="evidence" value="ECO:0007669"/>
    <property type="project" value="UniProtKB-SubCell"/>
</dbReference>
<comment type="catalytic activity">
    <reaction evidence="11">
        <text>Preferential cleavage: Arg-|-Xaa, Lys-|-Xaa.</text>
        <dbReference type="EC" id="3.4.21.4"/>
    </reaction>
</comment>
<dbReference type="SUPFAM" id="SSF50494">
    <property type="entry name" value="Trypsin-like serine proteases"/>
    <property type="match status" value="1"/>
</dbReference>
<reference evidence="17" key="1">
    <citation type="submission" date="2007-03" db="EMBL/GenBank/DDBJ databases">
        <title>Annotation of Culex pipiens quinquefasciatus.</title>
        <authorList>
            <consortium name="The Broad Institute Genome Sequencing Platform"/>
            <person name="Atkinson P.W."/>
            <person name="Hemingway J."/>
            <person name="Christensen B.M."/>
            <person name="Higgs S."/>
            <person name="Kodira C."/>
            <person name="Hannick L."/>
            <person name="Megy K."/>
            <person name="O'Leary S."/>
            <person name="Pearson M."/>
            <person name="Haas B.J."/>
            <person name="Mauceli E."/>
            <person name="Wortman J.R."/>
            <person name="Lee N.H."/>
            <person name="Guigo R."/>
            <person name="Stanke M."/>
            <person name="Alvarado L."/>
            <person name="Amedeo P."/>
            <person name="Antoine C.H."/>
            <person name="Arensburger P."/>
            <person name="Bidwell S.L."/>
            <person name="Crawford M."/>
            <person name="Camaro F."/>
            <person name="Devon K."/>
            <person name="Engels R."/>
            <person name="Hammond M."/>
            <person name="Howarth C."/>
            <person name="Koehrsen M."/>
            <person name="Lawson D."/>
            <person name="Montgomery P."/>
            <person name="Nene V."/>
            <person name="Nusbaum C."/>
            <person name="Puiu D."/>
            <person name="Romero-Severson J."/>
            <person name="Severson D.W."/>
            <person name="Shumway M."/>
            <person name="Sisk P."/>
            <person name="Stolte C."/>
            <person name="Zeng Q."/>
            <person name="Eisenstadt E."/>
            <person name="Fraser-Liggett C."/>
            <person name="Strausberg R."/>
            <person name="Galagan J."/>
            <person name="Birren B."/>
            <person name="Collins F.H."/>
        </authorList>
    </citation>
    <scope>NUCLEOTIDE SEQUENCE [LARGE SCALE GENOMIC DNA]</scope>
    <source>
        <strain evidence="17">JHB</strain>
    </source>
</reference>
<dbReference type="PROSITE" id="PS00135">
    <property type="entry name" value="TRYPSIN_SER"/>
    <property type="match status" value="1"/>
</dbReference>
<dbReference type="InterPro" id="IPR050430">
    <property type="entry name" value="Peptidase_S1"/>
</dbReference>
<dbReference type="OMA" id="KYKQYGG"/>
<dbReference type="PANTHER" id="PTHR24276:SF97">
    <property type="entry name" value="GH13245P2-RELATED"/>
    <property type="match status" value="1"/>
</dbReference>
<dbReference type="Proteomes" id="UP000002320">
    <property type="component" value="Unassembled WGS sequence"/>
</dbReference>
<gene>
    <name evidence="18" type="primary">6054140</name>
    <name evidence="17" type="ORF">CpipJ_CPIJ019781</name>
</gene>
<dbReference type="SMART" id="SM00020">
    <property type="entry name" value="Tryp_SPc"/>
    <property type="match status" value="1"/>
</dbReference>
<name>B0XKD1_CULQU</name>
<keyword evidence="4 15" id="KW-0732">Signal</keyword>
<dbReference type="EC" id="3.4.21.4" evidence="12"/>
<feature type="signal peptide" evidence="15">
    <location>
        <begin position="1"/>
        <end position="16"/>
    </location>
</feature>
<evidence type="ECO:0000256" key="4">
    <source>
        <dbReference type="ARBA" id="ARBA00022729"/>
    </source>
</evidence>
<organism>
    <name type="scientific">Culex quinquefasciatus</name>
    <name type="common">Southern house mosquito</name>
    <name type="synonym">Culex pungens</name>
    <dbReference type="NCBI Taxonomy" id="7176"/>
    <lineage>
        <taxon>Eukaryota</taxon>
        <taxon>Metazoa</taxon>
        <taxon>Ecdysozoa</taxon>
        <taxon>Arthropoda</taxon>
        <taxon>Hexapoda</taxon>
        <taxon>Insecta</taxon>
        <taxon>Pterygota</taxon>
        <taxon>Neoptera</taxon>
        <taxon>Endopterygota</taxon>
        <taxon>Diptera</taxon>
        <taxon>Nematocera</taxon>
        <taxon>Culicoidea</taxon>
        <taxon>Culicidae</taxon>
        <taxon>Culicinae</taxon>
        <taxon>Culicini</taxon>
        <taxon>Culex</taxon>
        <taxon>Culex</taxon>
    </lineage>
</organism>
<dbReference type="InParanoid" id="B0XKD1"/>
<evidence type="ECO:0000313" key="18">
    <source>
        <dbReference type="EnsemblMetazoa" id="CPIJ019781-PA"/>
    </source>
</evidence>
<dbReference type="KEGG" id="cqu:CpipJ_CPIJ019781"/>
<dbReference type="HOGENOM" id="CLU_006842_7_0_1"/>